<dbReference type="EMBL" id="NMUQ01000001">
    <property type="protein sequence ID" value="OXM15588.1"/>
    <property type="molecule type" value="Genomic_DNA"/>
</dbReference>
<dbReference type="Proteomes" id="UP000215145">
    <property type="component" value="Unassembled WGS sequence"/>
</dbReference>
<evidence type="ECO:0000313" key="5">
    <source>
        <dbReference type="EMBL" id="OXM15588.1"/>
    </source>
</evidence>
<proteinExistence type="inferred from homology"/>
<dbReference type="Gene3D" id="3.20.20.60">
    <property type="entry name" value="Phosphoenolpyruvate-binding domains"/>
    <property type="match status" value="1"/>
</dbReference>
<dbReference type="InterPro" id="IPR005000">
    <property type="entry name" value="Aldolase/citrate-lyase_domain"/>
</dbReference>
<keyword evidence="6" id="KW-1185">Reference proteome</keyword>
<dbReference type="GO" id="GO:0016832">
    <property type="term" value="F:aldehyde-lyase activity"/>
    <property type="evidence" value="ECO:0007669"/>
    <property type="project" value="TreeGrafter"/>
</dbReference>
<dbReference type="InterPro" id="IPR050251">
    <property type="entry name" value="HpcH-HpaI_aldolase"/>
</dbReference>
<dbReference type="GO" id="GO:0005737">
    <property type="term" value="C:cytoplasm"/>
    <property type="evidence" value="ECO:0007669"/>
    <property type="project" value="TreeGrafter"/>
</dbReference>
<comment type="caution">
    <text evidence="5">The sequence shown here is derived from an EMBL/GenBank/DDBJ whole genome shotgun (WGS) entry which is preliminary data.</text>
</comment>
<comment type="similarity">
    <text evidence="1">Belongs to the HpcH/HpaI aldolase family.</text>
</comment>
<dbReference type="GO" id="GO:0046872">
    <property type="term" value="F:metal ion binding"/>
    <property type="evidence" value="ECO:0007669"/>
    <property type="project" value="UniProtKB-KW"/>
</dbReference>
<evidence type="ECO:0000313" key="6">
    <source>
        <dbReference type="Proteomes" id="UP000215145"/>
    </source>
</evidence>
<reference evidence="5 6" key="1">
    <citation type="submission" date="2017-07" db="EMBL/GenBank/DDBJ databases">
        <title>Paenibacillus herberti R33 genome sequencing and assembly.</title>
        <authorList>
            <person name="Su W."/>
        </authorList>
    </citation>
    <scope>NUCLEOTIDE SEQUENCE [LARGE SCALE GENOMIC DNA]</scope>
    <source>
        <strain evidence="5 6">R33</strain>
    </source>
</reference>
<gene>
    <name evidence="5" type="ORF">CGZ75_02295</name>
</gene>
<evidence type="ECO:0000259" key="4">
    <source>
        <dbReference type="Pfam" id="PF03328"/>
    </source>
</evidence>
<feature type="domain" description="HpcH/HpaI aldolase/citrate lyase" evidence="4">
    <location>
        <begin position="17"/>
        <end position="240"/>
    </location>
</feature>
<dbReference type="Pfam" id="PF03328">
    <property type="entry name" value="HpcH_HpaI"/>
    <property type="match status" value="1"/>
</dbReference>
<protein>
    <submittedName>
        <fullName evidence="5">Siderophore biosynthesis protein SbnG</fullName>
    </submittedName>
</protein>
<accession>A0A229P0E9</accession>
<evidence type="ECO:0000256" key="2">
    <source>
        <dbReference type="ARBA" id="ARBA00022723"/>
    </source>
</evidence>
<name>A0A229P0E9_9BACL</name>
<keyword evidence="2" id="KW-0479">Metal-binding</keyword>
<evidence type="ECO:0000256" key="1">
    <source>
        <dbReference type="ARBA" id="ARBA00005568"/>
    </source>
</evidence>
<dbReference type="InterPro" id="IPR040442">
    <property type="entry name" value="Pyrv_kinase-like_dom_sf"/>
</dbReference>
<dbReference type="PANTHER" id="PTHR30502:SF0">
    <property type="entry name" value="PHOSPHOENOLPYRUVATE CARBOXYLASE FAMILY PROTEIN"/>
    <property type="match status" value="1"/>
</dbReference>
<dbReference type="AlphaFoldDB" id="A0A229P0E9"/>
<organism evidence="5 6">
    <name type="scientific">Paenibacillus herberti</name>
    <dbReference type="NCBI Taxonomy" id="1619309"/>
    <lineage>
        <taxon>Bacteria</taxon>
        <taxon>Bacillati</taxon>
        <taxon>Bacillota</taxon>
        <taxon>Bacilli</taxon>
        <taxon>Bacillales</taxon>
        <taxon>Paenibacillaceae</taxon>
        <taxon>Paenibacillus</taxon>
    </lineage>
</organism>
<dbReference type="PANTHER" id="PTHR30502">
    <property type="entry name" value="2-KETO-3-DEOXY-L-RHAMNONATE ALDOLASE"/>
    <property type="match status" value="1"/>
</dbReference>
<evidence type="ECO:0000256" key="3">
    <source>
        <dbReference type="ARBA" id="ARBA00023239"/>
    </source>
</evidence>
<keyword evidence="3" id="KW-0456">Lyase</keyword>
<dbReference type="SUPFAM" id="SSF51621">
    <property type="entry name" value="Phosphoenolpyruvate/pyruvate domain"/>
    <property type="match status" value="1"/>
</dbReference>
<dbReference type="RefSeq" id="WP_089522682.1">
    <property type="nucleotide sequence ID" value="NZ_NMUQ01000001.1"/>
</dbReference>
<sequence length="259" mass="28912">MRTNKLKAKLREGRAVYGLFVSIPHPIIIEMIAQAEFDFVIIDCEHATTNMETVEEMVRAAELHDLTPLVRISKVDRIEILKALDCGAQGIVIPSVEAKEQVEEAVRHAFYHPIGMRSLNSGRPASFAKHSLVDYIAEANEELMIIPMIESVEGVRRSMEILSLPHIDFVLEGAADLSQSLSVPWQTEHPDVLKALEVVFSASGACGVPYATVSRSVDGHRQWAERGVRIFVLGDDRNTAFRAYRQKRADYSSATEVKQ</sequence>
<dbReference type="InterPro" id="IPR015813">
    <property type="entry name" value="Pyrv/PenolPyrv_kinase-like_dom"/>
</dbReference>
<dbReference type="OrthoDB" id="86160at2"/>